<dbReference type="PIRSF" id="PIRSF000980">
    <property type="entry name" value="RecC"/>
    <property type="match status" value="1"/>
</dbReference>
<organism evidence="12 13">
    <name type="scientific">Candidatus Desulfobia pelagia</name>
    <dbReference type="NCBI Taxonomy" id="2841692"/>
    <lineage>
        <taxon>Bacteria</taxon>
        <taxon>Pseudomonadati</taxon>
        <taxon>Thermodesulfobacteriota</taxon>
        <taxon>Desulfobulbia</taxon>
        <taxon>Desulfobulbales</taxon>
        <taxon>Desulfobulbaceae</taxon>
        <taxon>Candidatus Desulfobia</taxon>
    </lineage>
</organism>
<dbReference type="PANTHER" id="PTHR30591">
    <property type="entry name" value="RECBCD ENZYME SUBUNIT RECC"/>
    <property type="match status" value="1"/>
</dbReference>
<dbReference type="GO" id="GO:0009338">
    <property type="term" value="C:exodeoxyribonuclease V complex"/>
    <property type="evidence" value="ECO:0007669"/>
    <property type="project" value="InterPro"/>
</dbReference>
<dbReference type="GO" id="GO:0004386">
    <property type="term" value="F:helicase activity"/>
    <property type="evidence" value="ECO:0007669"/>
    <property type="project" value="UniProtKB-KW"/>
</dbReference>
<keyword evidence="9" id="KW-0234">DNA repair</keyword>
<evidence type="ECO:0000256" key="7">
    <source>
        <dbReference type="ARBA" id="ARBA00022840"/>
    </source>
</evidence>
<feature type="region of interest" description="Disordered" evidence="10">
    <location>
        <begin position="625"/>
        <end position="644"/>
    </location>
</feature>
<evidence type="ECO:0000256" key="5">
    <source>
        <dbReference type="ARBA" id="ARBA00022806"/>
    </source>
</evidence>
<keyword evidence="4 12" id="KW-0378">Hydrolase</keyword>
<dbReference type="Gene3D" id="3.40.50.10930">
    <property type="match status" value="1"/>
</dbReference>
<reference evidence="12 13" key="1">
    <citation type="submission" date="2020-08" db="EMBL/GenBank/DDBJ databases">
        <title>Bridging the membrane lipid divide: bacteria of the FCB group superphylum have the potential to synthesize archaeal ether lipids.</title>
        <authorList>
            <person name="Villanueva L."/>
            <person name="Von Meijenfeldt F.A.B."/>
            <person name="Westbye A.B."/>
            <person name="Yadav S."/>
            <person name="Hopmans E.C."/>
            <person name="Dutilh B.E."/>
            <person name="Sinninghe Damste J.S."/>
        </authorList>
    </citation>
    <scope>NUCLEOTIDE SEQUENCE [LARGE SCALE GENOMIC DNA]</scope>
    <source>
        <strain evidence="12">NIOZ-UU47</strain>
    </source>
</reference>
<comment type="caution">
    <text evidence="12">The sequence shown here is derived from an EMBL/GenBank/DDBJ whole genome shotgun (WGS) entry which is preliminary data.</text>
</comment>
<dbReference type="Gene3D" id="3.40.50.300">
    <property type="entry name" value="P-loop containing nucleotide triphosphate hydrolases"/>
    <property type="match status" value="2"/>
</dbReference>
<dbReference type="GO" id="GO:0008854">
    <property type="term" value="F:exodeoxyribonuclease V activity"/>
    <property type="evidence" value="ECO:0007669"/>
    <property type="project" value="UniProtKB-EC"/>
</dbReference>
<dbReference type="GO" id="GO:0006310">
    <property type="term" value="P:DNA recombination"/>
    <property type="evidence" value="ECO:0007669"/>
    <property type="project" value="TreeGrafter"/>
</dbReference>
<evidence type="ECO:0000256" key="10">
    <source>
        <dbReference type="SAM" id="MobiDB-lite"/>
    </source>
</evidence>
<dbReference type="GO" id="GO:0006281">
    <property type="term" value="P:DNA repair"/>
    <property type="evidence" value="ECO:0007669"/>
    <property type="project" value="UniProtKB-KW"/>
</dbReference>
<accession>A0A8J6N8K6</accession>
<name>A0A8J6N8K6_9BACT</name>
<dbReference type="GO" id="GO:0005524">
    <property type="term" value="F:ATP binding"/>
    <property type="evidence" value="ECO:0007669"/>
    <property type="project" value="UniProtKB-KW"/>
</dbReference>
<evidence type="ECO:0000256" key="8">
    <source>
        <dbReference type="ARBA" id="ARBA00023125"/>
    </source>
</evidence>
<dbReference type="InterPro" id="IPR013986">
    <property type="entry name" value="DExx_box_DNA_helicase_dom_sf"/>
</dbReference>
<keyword evidence="8" id="KW-0238">DNA-binding</keyword>
<evidence type="ECO:0000313" key="12">
    <source>
        <dbReference type="EMBL" id="MBC8316621.1"/>
    </source>
</evidence>
<dbReference type="Gene3D" id="1.10.10.160">
    <property type="match status" value="1"/>
</dbReference>
<keyword evidence="5" id="KW-0347">Helicase</keyword>
<dbReference type="InterPro" id="IPR027417">
    <property type="entry name" value="P-loop_NTPase"/>
</dbReference>
<keyword evidence="6" id="KW-0269">Exonuclease</keyword>
<evidence type="ECO:0000256" key="2">
    <source>
        <dbReference type="ARBA" id="ARBA00022741"/>
    </source>
</evidence>
<evidence type="ECO:0000256" key="4">
    <source>
        <dbReference type="ARBA" id="ARBA00022801"/>
    </source>
</evidence>
<dbReference type="SUPFAM" id="SSF52980">
    <property type="entry name" value="Restriction endonuclease-like"/>
    <property type="match status" value="1"/>
</dbReference>
<dbReference type="InterPro" id="IPR011335">
    <property type="entry name" value="Restrct_endonuc-II-like"/>
</dbReference>
<dbReference type="GO" id="GO:0003677">
    <property type="term" value="F:DNA binding"/>
    <property type="evidence" value="ECO:0007669"/>
    <property type="project" value="UniProtKB-KW"/>
</dbReference>
<dbReference type="EMBL" id="JACNJZ010000045">
    <property type="protein sequence ID" value="MBC8316621.1"/>
    <property type="molecule type" value="Genomic_DNA"/>
</dbReference>
<proteinExistence type="inferred from homology"/>
<keyword evidence="7" id="KW-0067">ATP-binding</keyword>
<evidence type="ECO:0000256" key="9">
    <source>
        <dbReference type="ARBA" id="ARBA00023204"/>
    </source>
</evidence>
<dbReference type="SUPFAM" id="SSF52540">
    <property type="entry name" value="P-loop containing nucleoside triphosphate hydrolases"/>
    <property type="match status" value="2"/>
</dbReference>
<dbReference type="NCBIfam" id="TIGR01450">
    <property type="entry name" value="recC"/>
    <property type="match status" value="1"/>
</dbReference>
<evidence type="ECO:0000256" key="3">
    <source>
        <dbReference type="ARBA" id="ARBA00022763"/>
    </source>
</evidence>
<dbReference type="AlphaFoldDB" id="A0A8J6N8K6"/>
<dbReference type="HAMAP" id="MF_01486">
    <property type="entry name" value="RecC"/>
    <property type="match status" value="1"/>
</dbReference>
<dbReference type="Pfam" id="PF04257">
    <property type="entry name" value="Exonuc_V_gamma"/>
    <property type="match status" value="1"/>
</dbReference>
<dbReference type="InterPro" id="IPR006697">
    <property type="entry name" value="RecC"/>
</dbReference>
<dbReference type="Proteomes" id="UP000614424">
    <property type="component" value="Unassembled WGS sequence"/>
</dbReference>
<evidence type="ECO:0000256" key="6">
    <source>
        <dbReference type="ARBA" id="ARBA00022839"/>
    </source>
</evidence>
<evidence type="ECO:0000313" key="13">
    <source>
        <dbReference type="Proteomes" id="UP000614424"/>
    </source>
</evidence>
<dbReference type="InterPro" id="IPR041500">
    <property type="entry name" value="RecC_C"/>
</dbReference>
<dbReference type="PANTHER" id="PTHR30591:SF1">
    <property type="entry name" value="RECBCD ENZYME SUBUNIT RECC"/>
    <property type="match status" value="1"/>
</dbReference>
<dbReference type="Pfam" id="PF17946">
    <property type="entry name" value="RecC_C"/>
    <property type="match status" value="1"/>
</dbReference>
<protein>
    <submittedName>
        <fullName evidence="12">Exodeoxyribonuclease V subunit gamma</fullName>
        <ecNumber evidence="12">3.1.11.5</ecNumber>
    </submittedName>
</protein>
<evidence type="ECO:0000256" key="1">
    <source>
        <dbReference type="ARBA" id="ARBA00022722"/>
    </source>
</evidence>
<dbReference type="Gene3D" id="1.10.10.990">
    <property type="match status" value="1"/>
</dbReference>
<sequence length="1053" mass="119884">MENLVGQLADIVQQEPLHPLQAETIVVQSQGMARWLSMALASRLSVWANGSFPFPNKILEDITRLILPESSGLHFYNREEAVWQIMNLFQDLPDSPVFFSVRNYTDAPLKKYQLARTLAGLFDQYAVYRPDVVSSWERGEDTDWQAVLWRMLVNRYNLTSRASILQMLAERLECGHDLPLPGRISVFGISLLPPLFLKVFNALARQCDVCFFHLNPCCQWWADIQSEREKFYFARKHGAGGEDLYLETGNSLLASMGGLGRDFLAMLQEYDFQERDCYAAPDGDTVLQSIQRDILDLSEGDCGRRYDGSIVVNSCHSPMREVEVLQNHLLSLFEEDESLRPRDIIVMAPDIEVYSPFVQAVFELGTDDHRYMPFMIADSSMGRQNQLADSFLALLELAGSRFENSRIQEVLHYQPVQARFGLTNDLEKIAEWLEGTAIRWGRDQGHRQALGLPGFSENTWRAGFDRLLLGYVMSGGVLFKGVLPYDGIDEGDGDVLGRLMAAFSCIARHIELLEKSWDLSTWSRLLLDLLDECLAVGQEQEQDALFLRSLISSLGSYQDRAAYADSIPLEVVKAYIRQMLEQEKSPYGYLTGGITFCSMLPMRAVPFKVICLLGMEDGSFPRPQPVMSFDRMAQKPRPGDRSRRNDDRYLFLEALLSARKQFYVSFVGQSVRDDSVLPPSVLVSELLEYVSRTCRLEEGEKEEPELITRQRLQAFSPDYFRSGKLFSYDEIYCRAAEKLLAGADADVGFWQDLPLDPPDSEFRQVAMQDLIAFILHPVRFFCNRRLDIVLRRPMESAEDDEPVRIDGLSRYQLSDDAVSLMFAEKEKGEIVPLLKAKGMLPHGTPGDIFGAEIVDDVLLFTERLRQYCLTEGLPLDVDVQCGDFYVQGRLPDLRDNGLLLARCASLKGKDLLRAWVMHLLLNCQAEENTSLPRTTTILTRDETLQLRPVANPSAALNVLLDIYWQGLSEPIPFFTETSYVFARWAAEGKEAKARTDAREKWAGEYNPARECDDIYFSFRYHDTHPLGDRFEDLARKMYMPLLSHLDEIGGDMP</sequence>
<evidence type="ECO:0000259" key="11">
    <source>
        <dbReference type="Pfam" id="PF17946"/>
    </source>
</evidence>
<dbReference type="EC" id="3.1.11.5" evidence="12"/>
<keyword evidence="2" id="KW-0547">Nucleotide-binding</keyword>
<keyword evidence="3" id="KW-0227">DNA damage</keyword>
<feature type="domain" description="RecC C-terminal" evidence="11">
    <location>
        <begin position="764"/>
        <end position="983"/>
    </location>
</feature>
<keyword evidence="1" id="KW-0540">Nuclease</keyword>
<gene>
    <name evidence="12" type="primary">recC</name>
    <name evidence="12" type="ORF">H8E41_01860</name>
</gene>